<keyword evidence="2" id="KW-1185">Reference proteome</keyword>
<name>A0ABX5XSY9_9BACT</name>
<sequence>MNVADHLIVQLARVDIVAVCGNAHTLVILKYLKTR</sequence>
<evidence type="ECO:0000313" key="2">
    <source>
        <dbReference type="Proteomes" id="UP000318081"/>
    </source>
</evidence>
<proteinExistence type="predicted"/>
<dbReference type="Proteomes" id="UP000318081">
    <property type="component" value="Chromosome"/>
</dbReference>
<organism evidence="1 2">
    <name type="scientific">Stieleria magnilauensis</name>
    <dbReference type="NCBI Taxonomy" id="2527963"/>
    <lineage>
        <taxon>Bacteria</taxon>
        <taxon>Pseudomonadati</taxon>
        <taxon>Planctomycetota</taxon>
        <taxon>Planctomycetia</taxon>
        <taxon>Pirellulales</taxon>
        <taxon>Pirellulaceae</taxon>
        <taxon>Stieleria</taxon>
    </lineage>
</organism>
<gene>
    <name evidence="1" type="ORF">TBK1r_40820</name>
</gene>
<protein>
    <submittedName>
        <fullName evidence="1">Uncharacterized protein</fullName>
    </submittedName>
</protein>
<dbReference type="EMBL" id="CP036432">
    <property type="protein sequence ID" value="QDV85128.1"/>
    <property type="molecule type" value="Genomic_DNA"/>
</dbReference>
<evidence type="ECO:0000313" key="1">
    <source>
        <dbReference type="EMBL" id="QDV85128.1"/>
    </source>
</evidence>
<accession>A0ABX5XSY9</accession>
<reference evidence="1 2" key="1">
    <citation type="submission" date="2019-02" db="EMBL/GenBank/DDBJ databases">
        <title>Deep-cultivation of Planctomycetes and their phenomic and genomic characterization uncovers novel biology.</title>
        <authorList>
            <person name="Wiegand S."/>
            <person name="Jogler M."/>
            <person name="Boedeker C."/>
            <person name="Pinto D."/>
            <person name="Vollmers J."/>
            <person name="Rivas-Marin E."/>
            <person name="Kohn T."/>
            <person name="Peeters S.H."/>
            <person name="Heuer A."/>
            <person name="Rast P."/>
            <person name="Oberbeckmann S."/>
            <person name="Bunk B."/>
            <person name="Jeske O."/>
            <person name="Meyerdierks A."/>
            <person name="Storesund J.E."/>
            <person name="Kallscheuer N."/>
            <person name="Luecker S."/>
            <person name="Lage O.M."/>
            <person name="Pohl T."/>
            <person name="Merkel B.J."/>
            <person name="Hornburger P."/>
            <person name="Mueller R.-W."/>
            <person name="Bruemmer F."/>
            <person name="Labrenz M."/>
            <person name="Spormann A.M."/>
            <person name="Op den Camp H."/>
            <person name="Overmann J."/>
            <person name="Amann R."/>
            <person name="Jetten M.S.M."/>
            <person name="Mascher T."/>
            <person name="Medema M.H."/>
            <person name="Devos D.P."/>
            <person name="Kaster A.-K."/>
            <person name="Ovreas L."/>
            <person name="Rohde M."/>
            <person name="Galperin M.Y."/>
            <person name="Jogler C."/>
        </authorList>
    </citation>
    <scope>NUCLEOTIDE SEQUENCE [LARGE SCALE GENOMIC DNA]</scope>
    <source>
        <strain evidence="1 2">TBK1r</strain>
    </source>
</reference>